<evidence type="ECO:0000313" key="3">
    <source>
        <dbReference type="EMBL" id="KAK7573649.1"/>
    </source>
</evidence>
<name>A0AAN9T5P8_9HEMI</name>
<evidence type="ECO:0000259" key="2">
    <source>
        <dbReference type="PROSITE" id="PS50157"/>
    </source>
</evidence>
<accession>A0AAN9T5P8</accession>
<feature type="domain" description="C2H2-type" evidence="2">
    <location>
        <begin position="325"/>
        <end position="352"/>
    </location>
</feature>
<comment type="caution">
    <text evidence="3">The sequence shown here is derived from an EMBL/GenBank/DDBJ whole genome shotgun (WGS) entry which is preliminary data.</text>
</comment>
<dbReference type="SMART" id="SM00355">
    <property type="entry name" value="ZnF_C2H2"/>
    <property type="match status" value="2"/>
</dbReference>
<dbReference type="InterPro" id="IPR036236">
    <property type="entry name" value="Znf_C2H2_sf"/>
</dbReference>
<dbReference type="Proteomes" id="UP001367676">
    <property type="component" value="Unassembled WGS sequence"/>
</dbReference>
<reference evidence="3 4" key="1">
    <citation type="submission" date="2024-03" db="EMBL/GenBank/DDBJ databases">
        <title>Adaptation during the transition from Ophiocordyceps entomopathogen to insect associate is accompanied by gene loss and intensified selection.</title>
        <authorList>
            <person name="Ward C.M."/>
            <person name="Onetto C.A."/>
            <person name="Borneman A.R."/>
        </authorList>
    </citation>
    <scope>NUCLEOTIDE SEQUENCE [LARGE SCALE GENOMIC DNA]</scope>
    <source>
        <strain evidence="3">AWRI1</strain>
        <tissue evidence="3">Single Adult Female</tissue>
    </source>
</reference>
<organism evidence="3 4">
    <name type="scientific">Parthenolecanium corni</name>
    <dbReference type="NCBI Taxonomy" id="536013"/>
    <lineage>
        <taxon>Eukaryota</taxon>
        <taxon>Metazoa</taxon>
        <taxon>Ecdysozoa</taxon>
        <taxon>Arthropoda</taxon>
        <taxon>Hexapoda</taxon>
        <taxon>Insecta</taxon>
        <taxon>Pterygota</taxon>
        <taxon>Neoptera</taxon>
        <taxon>Paraneoptera</taxon>
        <taxon>Hemiptera</taxon>
        <taxon>Sternorrhyncha</taxon>
        <taxon>Coccoidea</taxon>
        <taxon>Coccidae</taxon>
        <taxon>Parthenolecanium</taxon>
    </lineage>
</organism>
<keyword evidence="1" id="KW-0479">Metal-binding</keyword>
<keyword evidence="4" id="KW-1185">Reference proteome</keyword>
<dbReference type="SUPFAM" id="SSF57667">
    <property type="entry name" value="beta-beta-alpha zinc fingers"/>
    <property type="match status" value="1"/>
</dbReference>
<dbReference type="GO" id="GO:0008270">
    <property type="term" value="F:zinc ion binding"/>
    <property type="evidence" value="ECO:0007669"/>
    <property type="project" value="UniProtKB-KW"/>
</dbReference>
<dbReference type="EMBL" id="JBBCAQ010000037">
    <property type="protein sequence ID" value="KAK7573649.1"/>
    <property type="molecule type" value="Genomic_DNA"/>
</dbReference>
<evidence type="ECO:0000256" key="1">
    <source>
        <dbReference type="PROSITE-ProRule" id="PRU00042"/>
    </source>
</evidence>
<dbReference type="Gene3D" id="3.30.160.60">
    <property type="entry name" value="Classic Zinc Finger"/>
    <property type="match status" value="1"/>
</dbReference>
<protein>
    <recommendedName>
        <fullName evidence="2">C2H2-type domain-containing protein</fullName>
    </recommendedName>
</protein>
<evidence type="ECO:0000313" key="4">
    <source>
        <dbReference type="Proteomes" id="UP001367676"/>
    </source>
</evidence>
<dbReference type="InterPro" id="IPR013087">
    <property type="entry name" value="Znf_C2H2_type"/>
</dbReference>
<dbReference type="AlphaFoldDB" id="A0AAN9T5P8"/>
<keyword evidence="1" id="KW-0862">Zinc</keyword>
<proteinExistence type="predicted"/>
<keyword evidence="1" id="KW-0863">Zinc-finger</keyword>
<gene>
    <name evidence="3" type="ORF">V9T40_010840</name>
</gene>
<sequence length="399" mass="42360">MTLSIESTTTTTTTSPPSPFSLISSGVAVVYSGIFVDDDEEDDVDVDVVVSRRLRKSLYSLIGGVVFRGNRGSLSWATGVTIAKETAEGVVESFAWRRESGAVGGRRTGARSRPTCVTNGWRSPFIVVLNGSRDGVYTRAADEIVSQFVIKLTDSMPIDYCLATTLCEPSLSAVATTTATTGTSSASTVSTVAQPPAPALAQSPAAGVVAVTSPPSTVATSAPSPSADSMTLTMTFATTLTAAANSATVTPPASAGTPLVASPLLSLPSPQSLFQLQQQHFQQPLPLALSSLGLPSPASLPGPLAMPSAQPKAAQPQLAQSKAFFPCDNCGNVYNYKTSLARHVRFECGKDPQFKCPFCEHRTKHKSSLTTHIDCKHRQELLFDENRYWREFYSLTKTQ</sequence>
<dbReference type="PROSITE" id="PS50157">
    <property type="entry name" value="ZINC_FINGER_C2H2_2"/>
    <property type="match status" value="1"/>
</dbReference>